<evidence type="ECO:0000313" key="11">
    <source>
        <dbReference type="Proteomes" id="UP000290975"/>
    </source>
</evidence>
<sequence>MTRIIFISADGERRQEVDAPAGSILLDVAQAAGQPLEGTCEGQMACSTCHVIVDAADFPQLSRASEDEEDMLDLAASATRTSRLSCQIVLPEGLKSLTVRIPSESYNMQGM</sequence>
<dbReference type="InterPro" id="IPR018298">
    <property type="entry name" value="Adrenodoxin_Fe-S_BS"/>
</dbReference>
<evidence type="ECO:0000256" key="4">
    <source>
        <dbReference type="ARBA" id="ARBA00023004"/>
    </source>
</evidence>
<dbReference type="PANTHER" id="PTHR23426">
    <property type="entry name" value="FERREDOXIN/ADRENODOXIN"/>
    <property type="match status" value="1"/>
</dbReference>
<dbReference type="PROSITE" id="PS00814">
    <property type="entry name" value="ADX"/>
    <property type="match status" value="1"/>
</dbReference>
<keyword evidence="3" id="KW-0479">Metal-binding</keyword>
<dbReference type="InterPro" id="IPR001041">
    <property type="entry name" value="2Fe-2S_ferredoxin-type"/>
</dbReference>
<dbReference type="EMBL" id="CP022745">
    <property type="protein sequence ID" value="ASY45515.1"/>
    <property type="molecule type" value="Genomic_DNA"/>
</dbReference>
<dbReference type="Pfam" id="PF00111">
    <property type="entry name" value="Fer2"/>
    <property type="match status" value="1"/>
</dbReference>
<evidence type="ECO:0000256" key="3">
    <source>
        <dbReference type="ARBA" id="ARBA00022723"/>
    </source>
</evidence>
<evidence type="ECO:0000313" key="9">
    <source>
        <dbReference type="EMBL" id="GBH30570.1"/>
    </source>
</evidence>
<protein>
    <submittedName>
        <fullName evidence="8">2Fe-2S ferredoxin</fullName>
    </submittedName>
</protein>
<dbReference type="GO" id="GO:0046872">
    <property type="term" value="F:metal ion binding"/>
    <property type="evidence" value="ECO:0007669"/>
    <property type="project" value="UniProtKB-KW"/>
</dbReference>
<dbReference type="RefSeq" id="WP_017184624.1">
    <property type="nucleotide sequence ID" value="NZ_BBQY01000004.1"/>
</dbReference>
<name>A0A249MWE6_SPHXE</name>
<reference evidence="9 11" key="1">
    <citation type="submission" date="2014-12" db="EMBL/GenBank/DDBJ databases">
        <title>Whole genome sequencing of Sphingobium xenophagum OW59.</title>
        <authorList>
            <person name="Ohta Y."/>
            <person name="Nishi S."/>
            <person name="Hatada Y."/>
        </authorList>
    </citation>
    <scope>NUCLEOTIDE SEQUENCE [LARGE SCALE GENOMIC DNA]</scope>
    <source>
        <strain evidence="9 11">OW59</strain>
    </source>
</reference>
<dbReference type="InterPro" id="IPR012675">
    <property type="entry name" value="Beta-grasp_dom_sf"/>
</dbReference>
<reference evidence="8 10" key="2">
    <citation type="submission" date="2017-08" db="EMBL/GenBank/DDBJ databases">
        <title>Whole Genome Sequence of Sphingobium hydrophobicum C1: Insights into Adaption to the Electronic-waste Contaminated Sediment.</title>
        <authorList>
            <person name="Song D."/>
            <person name="Chen X."/>
            <person name="Xu M."/>
        </authorList>
    </citation>
    <scope>NUCLEOTIDE SEQUENCE [LARGE SCALE GENOMIC DNA]</scope>
    <source>
        <strain evidence="8 10">C1</strain>
    </source>
</reference>
<proteinExistence type="inferred from homology"/>
<evidence type="ECO:0000256" key="2">
    <source>
        <dbReference type="ARBA" id="ARBA00022714"/>
    </source>
</evidence>
<evidence type="ECO:0000256" key="5">
    <source>
        <dbReference type="ARBA" id="ARBA00023014"/>
    </source>
</evidence>
<dbReference type="Gene3D" id="3.10.20.30">
    <property type="match status" value="1"/>
</dbReference>
<gene>
    <name evidence="8" type="ORF">CJD35_14555</name>
    <name evidence="9" type="ORF">MBESOW_P1825</name>
</gene>
<feature type="domain" description="2Fe-2S ferredoxin-type" evidence="7">
    <location>
        <begin position="2"/>
        <end position="105"/>
    </location>
</feature>
<dbReference type="Proteomes" id="UP000217141">
    <property type="component" value="Chromosome I"/>
</dbReference>
<dbReference type="GO" id="GO:0009055">
    <property type="term" value="F:electron transfer activity"/>
    <property type="evidence" value="ECO:0007669"/>
    <property type="project" value="TreeGrafter"/>
</dbReference>
<dbReference type="GO" id="GO:0140647">
    <property type="term" value="P:P450-containing electron transport chain"/>
    <property type="evidence" value="ECO:0007669"/>
    <property type="project" value="InterPro"/>
</dbReference>
<keyword evidence="11" id="KW-1185">Reference proteome</keyword>
<dbReference type="PROSITE" id="PS51085">
    <property type="entry name" value="2FE2S_FER_2"/>
    <property type="match status" value="1"/>
</dbReference>
<dbReference type="KEGG" id="shyd:CJD35_14555"/>
<dbReference type="PRINTS" id="PR00355">
    <property type="entry name" value="ADRENODOXIN"/>
</dbReference>
<dbReference type="SUPFAM" id="SSF54292">
    <property type="entry name" value="2Fe-2S ferredoxin-like"/>
    <property type="match status" value="1"/>
</dbReference>
<evidence type="ECO:0000256" key="1">
    <source>
        <dbReference type="ARBA" id="ARBA00010914"/>
    </source>
</evidence>
<keyword evidence="2" id="KW-0001">2Fe-2S</keyword>
<evidence type="ECO:0000313" key="10">
    <source>
        <dbReference type="Proteomes" id="UP000217141"/>
    </source>
</evidence>
<keyword evidence="5" id="KW-0411">Iron-sulfur</keyword>
<evidence type="ECO:0000259" key="7">
    <source>
        <dbReference type="PROSITE" id="PS51085"/>
    </source>
</evidence>
<comment type="cofactor">
    <cofactor evidence="6">
        <name>[2Fe-2S] cluster</name>
        <dbReference type="ChEBI" id="CHEBI:190135"/>
    </cofactor>
</comment>
<dbReference type="AlphaFoldDB" id="A0A249MWE6"/>
<dbReference type="InterPro" id="IPR036010">
    <property type="entry name" value="2Fe-2S_ferredoxin-like_sf"/>
</dbReference>
<dbReference type="PANTHER" id="PTHR23426:SF65">
    <property type="entry name" value="FERREDOXIN-2, MITOCHONDRIAL"/>
    <property type="match status" value="1"/>
</dbReference>
<dbReference type="STRING" id="1192759.GCA_000277525_03841"/>
<dbReference type="GO" id="GO:0051537">
    <property type="term" value="F:2 iron, 2 sulfur cluster binding"/>
    <property type="evidence" value="ECO:0007669"/>
    <property type="project" value="UniProtKB-KW"/>
</dbReference>
<evidence type="ECO:0000256" key="6">
    <source>
        <dbReference type="ARBA" id="ARBA00034078"/>
    </source>
</evidence>
<accession>A0A401J1R4</accession>
<dbReference type="Proteomes" id="UP000290975">
    <property type="component" value="Unassembled WGS sequence"/>
</dbReference>
<comment type="similarity">
    <text evidence="1">Belongs to the adrenodoxin/putidaredoxin family.</text>
</comment>
<accession>A0A249MWE6</accession>
<organism evidence="8 10">
    <name type="scientific">Sphingobium xenophagum</name>
    <dbReference type="NCBI Taxonomy" id="121428"/>
    <lineage>
        <taxon>Bacteria</taxon>
        <taxon>Pseudomonadati</taxon>
        <taxon>Pseudomonadota</taxon>
        <taxon>Alphaproteobacteria</taxon>
        <taxon>Sphingomonadales</taxon>
        <taxon>Sphingomonadaceae</taxon>
        <taxon>Sphingobium</taxon>
    </lineage>
</organism>
<dbReference type="InterPro" id="IPR001055">
    <property type="entry name" value="Adrenodoxin-like"/>
</dbReference>
<dbReference type="CDD" id="cd00207">
    <property type="entry name" value="fer2"/>
    <property type="match status" value="1"/>
</dbReference>
<evidence type="ECO:0000313" key="8">
    <source>
        <dbReference type="EMBL" id="ASY45515.1"/>
    </source>
</evidence>
<dbReference type="EMBL" id="BBQY01000004">
    <property type="protein sequence ID" value="GBH30570.1"/>
    <property type="molecule type" value="Genomic_DNA"/>
</dbReference>
<keyword evidence="4" id="KW-0408">Iron</keyword>